<name>A0A4R5VRI4_9BURK</name>
<evidence type="ECO:0000313" key="2">
    <source>
        <dbReference type="EMBL" id="TDK61348.1"/>
    </source>
</evidence>
<gene>
    <name evidence="2" type="ORF">E2I14_17355</name>
</gene>
<dbReference type="Pfam" id="PF11453">
    <property type="entry name" value="DUF2950"/>
    <property type="match status" value="1"/>
</dbReference>
<reference evidence="2 3" key="1">
    <citation type="submission" date="2019-03" db="EMBL/GenBank/DDBJ databases">
        <title>Sapientia aquatica gen. nov., sp. nov., isolated from a crater lake.</title>
        <authorList>
            <person name="Felfoldi T."/>
            <person name="Szabo A."/>
            <person name="Toth E."/>
            <person name="Schumann P."/>
            <person name="Keki Z."/>
            <person name="Marialigeti K."/>
            <person name="Mathe I."/>
        </authorList>
    </citation>
    <scope>NUCLEOTIDE SEQUENCE [LARGE SCALE GENOMIC DNA]</scope>
    <source>
        <strain evidence="2 3">SA-152</strain>
    </source>
</reference>
<evidence type="ECO:0000256" key="1">
    <source>
        <dbReference type="SAM" id="SignalP"/>
    </source>
</evidence>
<accession>A0A4R5VRI4</accession>
<evidence type="ECO:0000313" key="3">
    <source>
        <dbReference type="Proteomes" id="UP000294829"/>
    </source>
</evidence>
<comment type="caution">
    <text evidence="2">The sequence shown here is derived from an EMBL/GenBank/DDBJ whole genome shotgun (WGS) entry which is preliminary data.</text>
</comment>
<proteinExistence type="predicted"/>
<keyword evidence="3" id="KW-1185">Reference proteome</keyword>
<dbReference type="EMBL" id="SMYL01000013">
    <property type="protein sequence ID" value="TDK61348.1"/>
    <property type="molecule type" value="Genomic_DNA"/>
</dbReference>
<feature type="chain" id="PRO_5020487337" evidence="1">
    <location>
        <begin position="24"/>
        <end position="301"/>
    </location>
</feature>
<dbReference type="Proteomes" id="UP000294829">
    <property type="component" value="Unassembled WGS sequence"/>
</dbReference>
<keyword evidence="1" id="KW-0732">Signal</keyword>
<sequence length="301" mass="32884">MNFKPVSASIVAALLSICTISYASPDEQMFASPALAVEALTNALKANDDAELVRIFGERNKDLVVTSDKTAIQESRQQTLAALAEATLLRTNDDKSISLVIGKNAWPMPIPLVQVEDKWYFDSDKGATEILNRRIGANELTAIEILRAYPDAQRLYAQHSHDQSEVRSFARHIISTPGKKDGLYWETNSAEPDDISPFGPLVAEEGSPAVGEPYHGYYFKILTAQGAQAPGGKYSYVINGHLLAGFAMLAWPADYGSTGVKSFIVNHYDDVYEKDLGPATAKSAHAISLYNPDKSWVKVSD</sequence>
<dbReference type="RefSeq" id="WP_133330872.1">
    <property type="nucleotide sequence ID" value="NZ_SMYL01000013.1"/>
</dbReference>
<dbReference type="AlphaFoldDB" id="A0A4R5VRI4"/>
<dbReference type="OrthoDB" id="108782at2"/>
<dbReference type="InterPro" id="IPR021556">
    <property type="entry name" value="DUF2950"/>
</dbReference>
<organism evidence="2 3">
    <name type="scientific">Sapientia aquatica</name>
    <dbReference type="NCBI Taxonomy" id="1549640"/>
    <lineage>
        <taxon>Bacteria</taxon>
        <taxon>Pseudomonadati</taxon>
        <taxon>Pseudomonadota</taxon>
        <taxon>Betaproteobacteria</taxon>
        <taxon>Burkholderiales</taxon>
        <taxon>Oxalobacteraceae</taxon>
        <taxon>Sapientia</taxon>
    </lineage>
</organism>
<feature type="signal peptide" evidence="1">
    <location>
        <begin position="1"/>
        <end position="23"/>
    </location>
</feature>
<protein>
    <submittedName>
        <fullName evidence="2">DUF2950 domain-containing protein</fullName>
    </submittedName>
</protein>